<keyword evidence="3" id="KW-0472">Membrane</keyword>
<proteinExistence type="inferred from homology"/>
<dbReference type="OMA" id="REWAQAC"/>
<name>A0A084G1U8_PSEDA</name>
<evidence type="ECO:0000256" key="3">
    <source>
        <dbReference type="SAM" id="Phobius"/>
    </source>
</evidence>
<dbReference type="PANTHER" id="PTHR11567">
    <property type="entry name" value="ACID PHOSPHATASE-RELATED"/>
    <property type="match status" value="1"/>
</dbReference>
<dbReference type="GeneID" id="27726483"/>
<keyword evidence="3" id="KW-1133">Transmembrane helix</keyword>
<evidence type="ECO:0000256" key="1">
    <source>
        <dbReference type="ARBA" id="ARBA00005375"/>
    </source>
</evidence>
<dbReference type="PANTHER" id="PTHR11567:SF142">
    <property type="entry name" value="PHOSPHOGLYCERATE MUTASE-LIKE PROTEIN"/>
    <property type="match status" value="1"/>
</dbReference>
<comment type="similarity">
    <text evidence="1">Belongs to the histidine acid phosphatase family.</text>
</comment>
<dbReference type="InterPro" id="IPR050645">
    <property type="entry name" value="Histidine_acid_phosphatase"/>
</dbReference>
<dbReference type="GO" id="GO:0016791">
    <property type="term" value="F:phosphatase activity"/>
    <property type="evidence" value="ECO:0007669"/>
    <property type="project" value="TreeGrafter"/>
</dbReference>
<dbReference type="AlphaFoldDB" id="A0A084G1U8"/>
<dbReference type="KEGG" id="sapo:SAPIO_CDS7411"/>
<reference evidence="5 6" key="1">
    <citation type="journal article" date="2014" name="Genome Announc.">
        <title>Draft genome sequence of the pathogenic fungus Scedosporium apiospermum.</title>
        <authorList>
            <person name="Vandeputte P."/>
            <person name="Ghamrawi S."/>
            <person name="Rechenmann M."/>
            <person name="Iltis A."/>
            <person name="Giraud S."/>
            <person name="Fleury M."/>
            <person name="Thornton C."/>
            <person name="Delhaes L."/>
            <person name="Meyer W."/>
            <person name="Papon N."/>
            <person name="Bouchara J.P."/>
        </authorList>
    </citation>
    <scope>NUCLEOTIDE SEQUENCE [LARGE SCALE GENOMIC DNA]</scope>
    <source>
        <strain evidence="5 6">IHEM 14462</strain>
    </source>
</reference>
<dbReference type="Gene3D" id="3.40.50.1240">
    <property type="entry name" value="Phosphoglycerate mutase-like"/>
    <property type="match status" value="1"/>
</dbReference>
<feature type="signal peptide" evidence="4">
    <location>
        <begin position="1"/>
        <end position="18"/>
    </location>
</feature>
<evidence type="ECO:0000313" key="6">
    <source>
        <dbReference type="Proteomes" id="UP000028545"/>
    </source>
</evidence>
<dbReference type="HOGENOM" id="CLU_023111_1_0_1"/>
<feature type="compositionally biased region" description="Polar residues" evidence="2">
    <location>
        <begin position="464"/>
        <end position="477"/>
    </location>
</feature>
<feature type="transmembrane region" description="Helical" evidence="3">
    <location>
        <begin position="425"/>
        <end position="446"/>
    </location>
</feature>
<evidence type="ECO:0000313" key="5">
    <source>
        <dbReference type="EMBL" id="KEZ41310.1"/>
    </source>
</evidence>
<dbReference type="OrthoDB" id="258392at2759"/>
<dbReference type="InterPro" id="IPR000560">
    <property type="entry name" value="His_Pase_clade-2"/>
</dbReference>
<dbReference type="CDD" id="cd07061">
    <property type="entry name" value="HP_HAP_like"/>
    <property type="match status" value="1"/>
</dbReference>
<evidence type="ECO:0000256" key="2">
    <source>
        <dbReference type="SAM" id="MobiDB-lite"/>
    </source>
</evidence>
<protein>
    <submittedName>
        <fullName evidence="5">Histidine acid phosphatase</fullName>
    </submittedName>
</protein>
<sequence length="477" mass="52022">MAGKVALVLSSLLASVVSETVHGVVVYSRHGDRTTKHYKNQQLTSLGAQQNFAQGNQFRARYLDADSPQRILDISEDKYVSSQVYASSPDQAILLNTATAFLQGLYPPLEGLDPELATSQLNNGSESVSPLNGYQYVLLHGQSADAPDAIWIKGDDSCPTADKAQKSFESSTEFRDRSDQTKSFYEKFQSTLADVYDYTSPANFSYKNAYDIFDLINVARIHNKSSPALDVSDEDLFQLRTLSDSSEFGYNYNVSQPSGSIHAKTLNAGLLSQLQKIVTTKAKLKFSLFAGSYDTMLAFFGVNGLIQLSDNFRGLPDYASTLSFELFTEEDMTSFPDNTDSLRVRFFLKNGTTSEFTSYPLFGSGEDSLSWSKFQSEMSDRSLSDVGTWCSACQSKLPFCAAYIDDASADTNSKKDGGLSPLAKGGIAMIVIGSVFLIAGLALFLLSRRKRAQAPAAAPMATADQKSINSDSTPSQV</sequence>
<evidence type="ECO:0000256" key="4">
    <source>
        <dbReference type="SAM" id="SignalP"/>
    </source>
</evidence>
<dbReference type="RefSeq" id="XP_016641109.1">
    <property type="nucleotide sequence ID" value="XM_016789282.1"/>
</dbReference>
<keyword evidence="3" id="KW-0812">Transmembrane</keyword>
<gene>
    <name evidence="5" type="ORF">SAPIO_CDS7411</name>
</gene>
<feature type="chain" id="PRO_5001775236" evidence="4">
    <location>
        <begin position="19"/>
        <end position="477"/>
    </location>
</feature>
<keyword evidence="6" id="KW-1185">Reference proteome</keyword>
<dbReference type="EMBL" id="JOWA01000110">
    <property type="protein sequence ID" value="KEZ41310.1"/>
    <property type="molecule type" value="Genomic_DNA"/>
</dbReference>
<dbReference type="Pfam" id="PF00328">
    <property type="entry name" value="His_Phos_2"/>
    <property type="match status" value="1"/>
</dbReference>
<comment type="caution">
    <text evidence="5">The sequence shown here is derived from an EMBL/GenBank/DDBJ whole genome shotgun (WGS) entry which is preliminary data.</text>
</comment>
<dbReference type="SUPFAM" id="SSF53254">
    <property type="entry name" value="Phosphoglycerate mutase-like"/>
    <property type="match status" value="1"/>
</dbReference>
<keyword evidence="4" id="KW-0732">Signal</keyword>
<accession>A0A084G1U8</accession>
<dbReference type="VEuPathDB" id="FungiDB:SAPIO_CDS7411"/>
<organism evidence="5 6">
    <name type="scientific">Pseudallescheria apiosperma</name>
    <name type="common">Scedosporium apiospermum</name>
    <dbReference type="NCBI Taxonomy" id="563466"/>
    <lineage>
        <taxon>Eukaryota</taxon>
        <taxon>Fungi</taxon>
        <taxon>Dikarya</taxon>
        <taxon>Ascomycota</taxon>
        <taxon>Pezizomycotina</taxon>
        <taxon>Sordariomycetes</taxon>
        <taxon>Hypocreomycetidae</taxon>
        <taxon>Microascales</taxon>
        <taxon>Microascaceae</taxon>
        <taxon>Scedosporium</taxon>
    </lineage>
</organism>
<feature type="region of interest" description="Disordered" evidence="2">
    <location>
        <begin position="456"/>
        <end position="477"/>
    </location>
</feature>
<dbReference type="Proteomes" id="UP000028545">
    <property type="component" value="Unassembled WGS sequence"/>
</dbReference>
<dbReference type="InterPro" id="IPR029033">
    <property type="entry name" value="His_PPase_superfam"/>
</dbReference>